<proteinExistence type="predicted"/>
<accession>A0ABV6TAG6</accession>
<dbReference type="Proteomes" id="UP001589920">
    <property type="component" value="Unassembled WGS sequence"/>
</dbReference>
<organism evidence="1 2">
    <name type="scientific">Paracoccus panacisoli</name>
    <dbReference type="NCBI Taxonomy" id="1510163"/>
    <lineage>
        <taxon>Bacteria</taxon>
        <taxon>Pseudomonadati</taxon>
        <taxon>Pseudomonadota</taxon>
        <taxon>Alphaproteobacteria</taxon>
        <taxon>Rhodobacterales</taxon>
        <taxon>Paracoccaceae</taxon>
        <taxon>Paracoccus</taxon>
    </lineage>
</organism>
<gene>
    <name evidence="1" type="ORF">ACFHYO_16040</name>
</gene>
<evidence type="ECO:0000313" key="2">
    <source>
        <dbReference type="Proteomes" id="UP001589920"/>
    </source>
</evidence>
<protein>
    <submittedName>
        <fullName evidence="1">Uncharacterized protein</fullName>
    </submittedName>
</protein>
<feature type="non-terminal residue" evidence="1">
    <location>
        <position position="1"/>
    </location>
</feature>
<evidence type="ECO:0000313" key="1">
    <source>
        <dbReference type="EMBL" id="MFC0813602.1"/>
    </source>
</evidence>
<name>A0ABV6TAG6_9RHOB</name>
<dbReference type="EMBL" id="JBHMQU010000116">
    <property type="protein sequence ID" value="MFC0813602.1"/>
    <property type="molecule type" value="Genomic_DNA"/>
</dbReference>
<reference evidence="1 2" key="1">
    <citation type="submission" date="2024-09" db="EMBL/GenBank/DDBJ databases">
        <authorList>
            <person name="Sun Q."/>
            <person name="Mori K."/>
        </authorList>
    </citation>
    <scope>NUCLEOTIDE SEQUENCE [LARGE SCALE GENOMIC DNA]</scope>
    <source>
        <strain evidence="1 2">KCTC 42086</strain>
    </source>
</reference>
<keyword evidence="2" id="KW-1185">Reference proteome</keyword>
<comment type="caution">
    <text evidence="1">The sequence shown here is derived from an EMBL/GenBank/DDBJ whole genome shotgun (WGS) entry which is preliminary data.</text>
</comment>
<sequence>LGPKGTDTIRAVTGLDEPRQAEIRMALMGAEPNAVRGAWQLSAMIGHRELSGTTTAHYVHLCDLGLGRLIQGAPELRSGAEAARMLGLRSMSLGGLPEADGTLRLEAAREVIVDRLQVDRIAEGDGVTARPGMTPGISAKGVASPLPSRAPLTPELVRKILVSAEADMPPGRIALAHDRTEAEIAAVIAAARARMETLTAKRTPRLRSPVCLEQLMPLARSEARQRPFLARVLSASSLLLPVFRQDWVKPFFHQSDRHRAQLVFASPRQLSVWLGLFPDALPSGSFTVAVTAPQAGMEAALAAWRKELGPRCMIAPEPTGRSRSRSRHGRAFLRIETGSAEGEARSFQTLRRAAFFIAVADDLLCPGSSR</sequence>